<feature type="transmembrane region" description="Helical" evidence="1">
    <location>
        <begin position="6"/>
        <end position="29"/>
    </location>
</feature>
<keyword evidence="1" id="KW-1133">Transmembrane helix</keyword>
<dbReference type="Proteomes" id="UP000095287">
    <property type="component" value="Unplaced"/>
</dbReference>
<accession>A0A1I7Z1P1</accession>
<evidence type="ECO:0000313" key="3">
    <source>
        <dbReference type="WBParaSite" id="L893_g21941.t1"/>
    </source>
</evidence>
<dbReference type="AlphaFoldDB" id="A0A1I7Z1P1"/>
<keyword evidence="2" id="KW-1185">Reference proteome</keyword>
<sequence>MNEVYTLIALICCLTALYFIVSVCLFALFRELIKGRRERHTTSCQSGGLVDMEMNNDQSLQDHSACFNPEVAEAL</sequence>
<organism evidence="2 3">
    <name type="scientific">Steinernema glaseri</name>
    <dbReference type="NCBI Taxonomy" id="37863"/>
    <lineage>
        <taxon>Eukaryota</taxon>
        <taxon>Metazoa</taxon>
        <taxon>Ecdysozoa</taxon>
        <taxon>Nematoda</taxon>
        <taxon>Chromadorea</taxon>
        <taxon>Rhabditida</taxon>
        <taxon>Tylenchina</taxon>
        <taxon>Panagrolaimomorpha</taxon>
        <taxon>Strongyloidoidea</taxon>
        <taxon>Steinernematidae</taxon>
        <taxon>Steinernema</taxon>
    </lineage>
</organism>
<keyword evidence="1" id="KW-0812">Transmembrane</keyword>
<protein>
    <submittedName>
        <fullName evidence="3">Protein Vpu</fullName>
    </submittedName>
</protein>
<evidence type="ECO:0000256" key="1">
    <source>
        <dbReference type="SAM" id="Phobius"/>
    </source>
</evidence>
<proteinExistence type="predicted"/>
<evidence type="ECO:0000313" key="2">
    <source>
        <dbReference type="Proteomes" id="UP000095287"/>
    </source>
</evidence>
<dbReference type="WBParaSite" id="L893_g21941.t1">
    <property type="protein sequence ID" value="L893_g21941.t1"/>
    <property type="gene ID" value="L893_g21941"/>
</dbReference>
<name>A0A1I7Z1P1_9BILA</name>
<keyword evidence="1" id="KW-0472">Membrane</keyword>
<reference evidence="3" key="1">
    <citation type="submission" date="2016-11" db="UniProtKB">
        <authorList>
            <consortium name="WormBaseParasite"/>
        </authorList>
    </citation>
    <scope>IDENTIFICATION</scope>
</reference>